<feature type="transmembrane region" description="Helical" evidence="1">
    <location>
        <begin position="225"/>
        <end position="247"/>
    </location>
</feature>
<sequence>MLSKQLQLAAGQTITSAQLRATDRRAQPGCVSDADAGKLCWGTVVQLDPSYPTPAAAKAYIGYPCLETQPALVPKPRLAHSMHSTLPPDQQALYADGTWQACDCAAPAGTEPQVDAAIRNTARDLYWTEKCGKGSVDLLPSPVRQRWCSPGGSKYGAWQRAGPLNIGMPAVRQLQIKLQILRKLREFLTSPDYASSPLKDFADSWRELRDKVDDALAWCKIGQAAIIPLLPLVLVFPPLAIGLFMSFDSC</sequence>
<organism evidence="2 3">
    <name type="scientific">Tetradesmus obliquus</name>
    <name type="common">Green alga</name>
    <name type="synonym">Acutodesmus obliquus</name>
    <dbReference type="NCBI Taxonomy" id="3088"/>
    <lineage>
        <taxon>Eukaryota</taxon>
        <taxon>Viridiplantae</taxon>
        <taxon>Chlorophyta</taxon>
        <taxon>core chlorophytes</taxon>
        <taxon>Chlorophyceae</taxon>
        <taxon>CS clade</taxon>
        <taxon>Sphaeropleales</taxon>
        <taxon>Scenedesmaceae</taxon>
        <taxon>Tetradesmus</taxon>
    </lineage>
</organism>
<keyword evidence="1" id="KW-0472">Membrane</keyword>
<keyword evidence="1" id="KW-0812">Transmembrane</keyword>
<dbReference type="EMBL" id="CP126211">
    <property type="protein sequence ID" value="WIA12736.1"/>
    <property type="molecule type" value="Genomic_DNA"/>
</dbReference>
<keyword evidence="1" id="KW-1133">Transmembrane helix</keyword>
<keyword evidence="3" id="KW-1185">Reference proteome</keyword>
<evidence type="ECO:0000313" key="2">
    <source>
        <dbReference type="EMBL" id="WIA12736.1"/>
    </source>
</evidence>
<dbReference type="Proteomes" id="UP001244341">
    <property type="component" value="Chromosome 4b"/>
</dbReference>
<evidence type="ECO:0000313" key="3">
    <source>
        <dbReference type="Proteomes" id="UP001244341"/>
    </source>
</evidence>
<evidence type="ECO:0000256" key="1">
    <source>
        <dbReference type="SAM" id="Phobius"/>
    </source>
</evidence>
<reference evidence="2 3" key="1">
    <citation type="submission" date="2023-05" db="EMBL/GenBank/DDBJ databases">
        <title>A 100% complete, gapless, phased diploid assembly of the Scenedesmus obliquus UTEX 3031 genome.</title>
        <authorList>
            <person name="Biondi T.C."/>
            <person name="Hanschen E.R."/>
            <person name="Kwon T."/>
            <person name="Eng W."/>
            <person name="Kruse C.P.S."/>
            <person name="Koehler S.I."/>
            <person name="Kunde Y."/>
            <person name="Gleasner C.D."/>
            <person name="You Mak K.T."/>
            <person name="Polle J."/>
            <person name="Hovde B.T."/>
            <person name="Starkenburg S.R."/>
        </authorList>
    </citation>
    <scope>NUCLEOTIDE SEQUENCE [LARGE SCALE GENOMIC DNA]</scope>
    <source>
        <strain evidence="2 3">DOE0152z</strain>
    </source>
</reference>
<protein>
    <submittedName>
        <fullName evidence="2">Uncharacterized protein</fullName>
    </submittedName>
</protein>
<name>A0ABY8TYD7_TETOB</name>
<proteinExistence type="predicted"/>
<accession>A0ABY8TYD7</accession>
<gene>
    <name evidence="2" type="ORF">OEZ85_006374</name>
</gene>